<gene>
    <name evidence="1" type="ORF">Vqi01_21610</name>
</gene>
<evidence type="ECO:0000313" key="1">
    <source>
        <dbReference type="EMBL" id="GIJ26999.1"/>
    </source>
</evidence>
<sequence length="137" mass="14202">MDVDVTSVAGAVVPFVTAAVGAYGAGVISRIQDGAADATVNMGGELLRRLLRRPESAPELQQAVTDLAVDPADEGRLAILQLRVLEILHADRQIRSEVVEILQASKPDVSAVGTRSVATGSMSGGIVVTGDNAQITR</sequence>
<organism evidence="1 2">
    <name type="scientific">Micromonospora qiuiae</name>
    <dbReference type="NCBI Taxonomy" id="502268"/>
    <lineage>
        <taxon>Bacteria</taxon>
        <taxon>Bacillati</taxon>
        <taxon>Actinomycetota</taxon>
        <taxon>Actinomycetes</taxon>
        <taxon>Micromonosporales</taxon>
        <taxon>Micromonosporaceae</taxon>
        <taxon>Micromonospora</taxon>
    </lineage>
</organism>
<accession>A0ABQ4J9Y9</accession>
<dbReference type="EMBL" id="BOPC01000027">
    <property type="protein sequence ID" value="GIJ26999.1"/>
    <property type="molecule type" value="Genomic_DNA"/>
</dbReference>
<reference evidence="1 2" key="1">
    <citation type="submission" date="2021-01" db="EMBL/GenBank/DDBJ databases">
        <title>Whole genome shotgun sequence of Verrucosispora qiuiae NBRC 106684.</title>
        <authorList>
            <person name="Komaki H."/>
            <person name="Tamura T."/>
        </authorList>
    </citation>
    <scope>NUCLEOTIDE SEQUENCE [LARGE SCALE GENOMIC DNA]</scope>
    <source>
        <strain evidence="1 2">NBRC 106684</strain>
    </source>
</reference>
<protein>
    <submittedName>
        <fullName evidence="1">Uncharacterized protein</fullName>
    </submittedName>
</protein>
<dbReference type="Proteomes" id="UP000653076">
    <property type="component" value="Unassembled WGS sequence"/>
</dbReference>
<comment type="caution">
    <text evidence="1">The sequence shown here is derived from an EMBL/GenBank/DDBJ whole genome shotgun (WGS) entry which is preliminary data.</text>
</comment>
<proteinExistence type="predicted"/>
<keyword evidence="2" id="KW-1185">Reference proteome</keyword>
<evidence type="ECO:0000313" key="2">
    <source>
        <dbReference type="Proteomes" id="UP000653076"/>
    </source>
</evidence>
<name>A0ABQ4J9Y9_9ACTN</name>